<dbReference type="InterPro" id="IPR027417">
    <property type="entry name" value="P-loop_NTPase"/>
</dbReference>
<evidence type="ECO:0000313" key="2">
    <source>
        <dbReference type="EMBL" id="REG77543.1"/>
    </source>
</evidence>
<dbReference type="Proteomes" id="UP000256405">
    <property type="component" value="Unassembled WGS sequence"/>
</dbReference>
<protein>
    <submittedName>
        <fullName evidence="2">CobW/HypB/UreG family nucleotide-binding protein</fullName>
    </submittedName>
</protein>
<evidence type="ECO:0000259" key="1">
    <source>
        <dbReference type="Pfam" id="PF02492"/>
    </source>
</evidence>
<dbReference type="EMBL" id="QUNF01000042">
    <property type="protein sequence ID" value="REG77543.1"/>
    <property type="molecule type" value="Genomic_DNA"/>
</dbReference>
<sequence>MYSVQKPIKVYVITGFLGAGKTTVWNRLLEAKKEERNVVIENEFGKVSIDSMLVSEKFDSIFMLNNGCICCSHIEFP</sequence>
<dbReference type="Pfam" id="PF02492">
    <property type="entry name" value="cobW"/>
    <property type="match status" value="1"/>
</dbReference>
<organism evidence="2 3">
    <name type="scientific">Algoriphagus antarcticus</name>
    <dbReference type="NCBI Taxonomy" id="238540"/>
    <lineage>
        <taxon>Bacteria</taxon>
        <taxon>Pseudomonadati</taxon>
        <taxon>Bacteroidota</taxon>
        <taxon>Cytophagia</taxon>
        <taxon>Cytophagales</taxon>
        <taxon>Cyclobacteriaceae</taxon>
        <taxon>Algoriphagus</taxon>
    </lineage>
</organism>
<reference evidence="2 3" key="1">
    <citation type="submission" date="2018-08" db="EMBL/GenBank/DDBJ databases">
        <title>Genomic Encyclopedia of Archaeal and Bacterial Type Strains, Phase II (KMG-II): from individual species to whole genera.</title>
        <authorList>
            <person name="Goeker M."/>
        </authorList>
    </citation>
    <scope>NUCLEOTIDE SEQUENCE [LARGE SCALE GENOMIC DNA]</scope>
    <source>
        <strain evidence="2 3">DSM 15986</strain>
    </source>
</reference>
<dbReference type="GO" id="GO:0005737">
    <property type="term" value="C:cytoplasm"/>
    <property type="evidence" value="ECO:0007669"/>
    <property type="project" value="TreeGrafter"/>
</dbReference>
<evidence type="ECO:0000313" key="3">
    <source>
        <dbReference type="Proteomes" id="UP000256405"/>
    </source>
</evidence>
<proteinExistence type="predicted"/>
<dbReference type="RefSeq" id="WP_086543912.1">
    <property type="nucleotide sequence ID" value="NZ_MSSW01000099.1"/>
</dbReference>
<dbReference type="AlphaFoldDB" id="A0A3E0D4X2"/>
<accession>A0A3E0D4X2</accession>
<feature type="domain" description="CobW/HypB/UreG nucleotide-binding" evidence="1">
    <location>
        <begin position="10"/>
        <end position="72"/>
    </location>
</feature>
<comment type="caution">
    <text evidence="2">The sequence shown here is derived from an EMBL/GenBank/DDBJ whole genome shotgun (WGS) entry which is preliminary data.</text>
</comment>
<dbReference type="InterPro" id="IPR003495">
    <property type="entry name" value="CobW/HypB/UreG_nucleotide-bd"/>
</dbReference>
<dbReference type="PANTHER" id="PTHR13748:SF62">
    <property type="entry name" value="COBW DOMAIN-CONTAINING PROTEIN"/>
    <property type="match status" value="1"/>
</dbReference>
<gene>
    <name evidence="2" type="ORF">C8N25_14215</name>
</gene>
<name>A0A3E0D4X2_9BACT</name>
<keyword evidence="3" id="KW-1185">Reference proteome</keyword>
<dbReference type="OrthoDB" id="9808822at2"/>
<dbReference type="SUPFAM" id="SSF52540">
    <property type="entry name" value="P-loop containing nucleoside triphosphate hydrolases"/>
    <property type="match status" value="1"/>
</dbReference>
<dbReference type="InterPro" id="IPR051316">
    <property type="entry name" value="Zinc-reg_GTPase_activator"/>
</dbReference>
<dbReference type="Gene3D" id="3.40.50.300">
    <property type="entry name" value="P-loop containing nucleotide triphosphate hydrolases"/>
    <property type="match status" value="1"/>
</dbReference>
<dbReference type="PANTHER" id="PTHR13748">
    <property type="entry name" value="COBW-RELATED"/>
    <property type="match status" value="1"/>
</dbReference>